<comment type="caution">
    <text evidence="1">The sequence shown here is derived from an EMBL/GenBank/DDBJ whole genome shotgun (WGS) entry which is preliminary data.</text>
</comment>
<sequence length="106" mass="11316">VAVPCELVAVASNTITIPDGAKFTAKVGFIKVATATDGVYFRVRFYDGSTWYYITSYSGTHATNDGGLNNFNIDLSSIVGKTGQVFLQVAAAGTSTQDWAVWVNPQ</sequence>
<dbReference type="AlphaFoldDB" id="X1UYC1"/>
<name>X1UYC1_9ZZZZ</name>
<accession>X1UYC1</accession>
<dbReference type="EMBL" id="BARW01041104">
    <property type="protein sequence ID" value="GAJ22488.1"/>
    <property type="molecule type" value="Genomic_DNA"/>
</dbReference>
<organism evidence="1">
    <name type="scientific">marine sediment metagenome</name>
    <dbReference type="NCBI Taxonomy" id="412755"/>
    <lineage>
        <taxon>unclassified sequences</taxon>
        <taxon>metagenomes</taxon>
        <taxon>ecological metagenomes</taxon>
    </lineage>
</organism>
<reference evidence="1" key="1">
    <citation type="journal article" date="2014" name="Front. Microbiol.">
        <title>High frequency of phylogenetically diverse reductive dehalogenase-homologous genes in deep subseafloor sedimentary metagenomes.</title>
        <authorList>
            <person name="Kawai M."/>
            <person name="Futagami T."/>
            <person name="Toyoda A."/>
            <person name="Takaki Y."/>
            <person name="Nishi S."/>
            <person name="Hori S."/>
            <person name="Arai W."/>
            <person name="Tsubouchi T."/>
            <person name="Morono Y."/>
            <person name="Uchiyama I."/>
            <person name="Ito T."/>
            <person name="Fujiyama A."/>
            <person name="Inagaki F."/>
            <person name="Takami H."/>
        </authorList>
    </citation>
    <scope>NUCLEOTIDE SEQUENCE</scope>
    <source>
        <strain evidence="1">Expedition CK06-06</strain>
    </source>
</reference>
<evidence type="ECO:0000313" key="1">
    <source>
        <dbReference type="EMBL" id="GAJ22488.1"/>
    </source>
</evidence>
<feature type="non-terminal residue" evidence="1">
    <location>
        <position position="1"/>
    </location>
</feature>
<feature type="non-terminal residue" evidence="1">
    <location>
        <position position="106"/>
    </location>
</feature>
<gene>
    <name evidence="1" type="ORF">S12H4_61744</name>
</gene>
<proteinExistence type="predicted"/>
<protein>
    <submittedName>
        <fullName evidence="1">Uncharacterized protein</fullName>
    </submittedName>
</protein>